<organism evidence="5 6">
    <name type="scientific">Sediminibacterium roseum</name>
    <dbReference type="NCBI Taxonomy" id="1978412"/>
    <lineage>
        <taxon>Bacteria</taxon>
        <taxon>Pseudomonadati</taxon>
        <taxon>Bacteroidota</taxon>
        <taxon>Chitinophagia</taxon>
        <taxon>Chitinophagales</taxon>
        <taxon>Chitinophagaceae</taxon>
        <taxon>Sediminibacterium</taxon>
    </lineage>
</organism>
<dbReference type="RefSeq" id="WP_161817663.1">
    <property type="nucleotide sequence ID" value="NZ_JAACJS010000006.1"/>
</dbReference>
<keyword evidence="2" id="KW-0238">DNA-binding</keyword>
<comment type="caution">
    <text evidence="5">The sequence shown here is derived from an EMBL/GenBank/DDBJ whole genome shotgun (WGS) entry which is preliminary data.</text>
</comment>
<dbReference type="Gene3D" id="1.10.10.60">
    <property type="entry name" value="Homeodomain-like"/>
    <property type="match status" value="1"/>
</dbReference>
<dbReference type="PROSITE" id="PS00041">
    <property type="entry name" value="HTH_ARAC_FAMILY_1"/>
    <property type="match status" value="1"/>
</dbReference>
<evidence type="ECO:0000256" key="3">
    <source>
        <dbReference type="ARBA" id="ARBA00023163"/>
    </source>
</evidence>
<accession>A0ABW9ZQG2</accession>
<protein>
    <submittedName>
        <fullName evidence="5">Helix-turn-helix transcriptional regulator</fullName>
    </submittedName>
</protein>
<evidence type="ECO:0000313" key="6">
    <source>
        <dbReference type="Proteomes" id="UP000753802"/>
    </source>
</evidence>
<dbReference type="PANTHER" id="PTHR43280:SF2">
    <property type="entry name" value="HTH-TYPE TRANSCRIPTIONAL REGULATOR EXSA"/>
    <property type="match status" value="1"/>
</dbReference>
<sequence>MKLYIKNMVCDRCVMAVRRQLEDLHIGYNQIQLGEVELSEEITDDLLPVLGSALEKMGFELLDNRKAKIVDKIKNTIIHLVHYEAEELNLKFSAFLADKLNLEYHYLSSLFSSIEGITIEKYIILQRIEKAKELLMYDELTLSEIADRLGYSSVQHLSQQFKKTTGLTPSHFKQLRENKRKPIDKV</sequence>
<dbReference type="InterPro" id="IPR009057">
    <property type="entry name" value="Homeodomain-like_sf"/>
</dbReference>
<gene>
    <name evidence="5" type="ORF">GWC95_05335</name>
</gene>
<name>A0ABW9ZQG2_9BACT</name>
<dbReference type="SUPFAM" id="SSF46689">
    <property type="entry name" value="Homeodomain-like"/>
    <property type="match status" value="1"/>
</dbReference>
<keyword evidence="1" id="KW-0805">Transcription regulation</keyword>
<dbReference type="PANTHER" id="PTHR43280">
    <property type="entry name" value="ARAC-FAMILY TRANSCRIPTIONAL REGULATOR"/>
    <property type="match status" value="1"/>
</dbReference>
<dbReference type="Pfam" id="PF12833">
    <property type="entry name" value="HTH_18"/>
    <property type="match status" value="1"/>
</dbReference>
<evidence type="ECO:0000256" key="1">
    <source>
        <dbReference type="ARBA" id="ARBA00023015"/>
    </source>
</evidence>
<reference evidence="5 6" key="1">
    <citation type="submission" date="2020-01" db="EMBL/GenBank/DDBJ databases">
        <title>Genome analysis.</title>
        <authorList>
            <person name="Wu S."/>
            <person name="Wang G."/>
        </authorList>
    </citation>
    <scope>NUCLEOTIDE SEQUENCE [LARGE SCALE GENOMIC DNA]</scope>
    <source>
        <strain evidence="5 6">SYL130</strain>
    </source>
</reference>
<feature type="domain" description="HTH araC/xylS-type" evidence="4">
    <location>
        <begin position="75"/>
        <end position="175"/>
    </location>
</feature>
<keyword evidence="3" id="KW-0804">Transcription</keyword>
<evidence type="ECO:0000313" key="5">
    <source>
        <dbReference type="EMBL" id="NCI49334.1"/>
    </source>
</evidence>
<evidence type="ECO:0000259" key="4">
    <source>
        <dbReference type="PROSITE" id="PS01124"/>
    </source>
</evidence>
<proteinExistence type="predicted"/>
<dbReference type="EMBL" id="JAACJS010000006">
    <property type="protein sequence ID" value="NCI49334.1"/>
    <property type="molecule type" value="Genomic_DNA"/>
</dbReference>
<dbReference type="PROSITE" id="PS01124">
    <property type="entry name" value="HTH_ARAC_FAMILY_2"/>
    <property type="match status" value="1"/>
</dbReference>
<dbReference type="InterPro" id="IPR018062">
    <property type="entry name" value="HTH_AraC-typ_CS"/>
</dbReference>
<dbReference type="SMART" id="SM00342">
    <property type="entry name" value="HTH_ARAC"/>
    <property type="match status" value="1"/>
</dbReference>
<dbReference type="InterPro" id="IPR018060">
    <property type="entry name" value="HTH_AraC"/>
</dbReference>
<evidence type="ECO:0000256" key="2">
    <source>
        <dbReference type="ARBA" id="ARBA00023125"/>
    </source>
</evidence>
<dbReference type="Proteomes" id="UP000753802">
    <property type="component" value="Unassembled WGS sequence"/>
</dbReference>
<keyword evidence="6" id="KW-1185">Reference proteome</keyword>